<dbReference type="GO" id="GO:0005634">
    <property type="term" value="C:nucleus"/>
    <property type="evidence" value="ECO:0007669"/>
    <property type="project" value="UniProtKB-ARBA"/>
</dbReference>
<dbReference type="GO" id="GO:0003676">
    <property type="term" value="F:nucleic acid binding"/>
    <property type="evidence" value="ECO:0007669"/>
    <property type="project" value="InterPro"/>
</dbReference>
<evidence type="ECO:0000256" key="1">
    <source>
        <dbReference type="SAM" id="MobiDB-lite"/>
    </source>
</evidence>
<protein>
    <recommendedName>
        <fullName evidence="2">Integrase catalytic domain-containing protein</fullName>
    </recommendedName>
</protein>
<dbReference type="Proteomes" id="UP001234581">
    <property type="component" value="Unassembled WGS sequence"/>
</dbReference>
<feature type="domain" description="Integrase catalytic" evidence="2">
    <location>
        <begin position="165"/>
        <end position="347"/>
    </location>
</feature>
<evidence type="ECO:0000259" key="2">
    <source>
        <dbReference type="PROSITE" id="PS50994"/>
    </source>
</evidence>
<feature type="compositionally biased region" description="Polar residues" evidence="1">
    <location>
        <begin position="617"/>
        <end position="629"/>
    </location>
</feature>
<dbReference type="InterPro" id="IPR001584">
    <property type="entry name" value="Integrase_cat-core"/>
</dbReference>
<dbReference type="InterPro" id="IPR036397">
    <property type="entry name" value="RNaseH_sf"/>
</dbReference>
<dbReference type="GO" id="GO:0015074">
    <property type="term" value="P:DNA integration"/>
    <property type="evidence" value="ECO:0007669"/>
    <property type="project" value="InterPro"/>
</dbReference>
<dbReference type="AlphaFoldDB" id="A0AAD7USM9"/>
<comment type="caution">
    <text evidence="3">The sequence shown here is derived from an EMBL/GenBank/DDBJ whole genome shotgun (WGS) entry which is preliminary data.</text>
</comment>
<dbReference type="RefSeq" id="XP_058336903.1">
    <property type="nucleotide sequence ID" value="XM_058492315.1"/>
</dbReference>
<dbReference type="SUPFAM" id="SSF53098">
    <property type="entry name" value="Ribonuclease H-like"/>
    <property type="match status" value="1"/>
</dbReference>
<gene>
    <name evidence="3" type="ORF">O0I10_012383</name>
</gene>
<feature type="region of interest" description="Disordered" evidence="1">
    <location>
        <begin position="345"/>
        <end position="397"/>
    </location>
</feature>
<evidence type="ECO:0000313" key="4">
    <source>
        <dbReference type="Proteomes" id="UP001234581"/>
    </source>
</evidence>
<feature type="region of interest" description="Disordered" evidence="1">
    <location>
        <begin position="571"/>
        <end position="661"/>
    </location>
</feature>
<dbReference type="EMBL" id="JARTCD010000125">
    <property type="protein sequence ID" value="KAJ8651989.1"/>
    <property type="molecule type" value="Genomic_DNA"/>
</dbReference>
<sequence>MTSNEQSIFFGRERNWLSKATFGRLMEQYIANPKSSDSKTIAKTNKPKAHDKTFISKDMYDDMKRVLKGESLEHRYDRNFSWWTRKAFVLKTLPSGESFIVRKDDGTNNANKTIAIKEHLYDIITDAHETVGHGRRDAMRYKLNEYLYCPTRFINLVLNHCSTCAMSVPGNEVKTAGKALHADAFMTRLQMDLIDYGGSRTPTGEMRYILHVKDHRTKYGWAYPLPSKEAYHVGERLHELFCQVGPPKELQSDNGGEFKDVKMLTDLQSKWPTTLIYGSPRHPETQGLIERANRTLKKKLSAWVQDQRQDGNDVHWTEGLSQVVYGINITFSRPIKTTPYRTVYGQDPHPHGPSIVQHSQDPNDVDVTQGDTECHESDISMPNDDENDATGDQGTVHAIDNDDDACDGECTNDEECRSGDASDIEMDAASPITMLHDQECETGDDRDTYVDDASPIIVEDEHETLPDDNGDKHMDDANLITIEDDHGKEMSEDASDAYSDWNGFDYESDNEVQGLFLMAIYAHIAILYMTSKDDPTIYDDFVIDMNIPQSTKDPLASDAEDYVDIVYDDEYAAMPPSPHGDSTSDAYADDSDDTSSEELMNGNGDSSSQDGYGYCTGNDTESNQGTNVESDSDTNPECESESDTQRHIEADDGTAASFGSEHDFRNRHLAIREAAGVHYDKSVQTSKTDKVPDYKVGDIVGVPIEKVHQLKNGARFLPAIIYKVSFGQGDYPRYKVCCAHGAITRSFHGREMRNFAGITFHELQGVDHALVNDATTQLTVKEAVVLNDKKLKDSLADNSPAIEECDQDDNDAFTNTNNTITHIQNPRPRTQKQTCNLKPVAPCRITRAMTRLNTRSRTHARQNPY</sequence>
<dbReference type="InterPro" id="IPR050951">
    <property type="entry name" value="Retrovirus_Pol_polyprotein"/>
</dbReference>
<keyword evidence="4" id="KW-1185">Reference proteome</keyword>
<dbReference type="GeneID" id="83219757"/>
<dbReference type="PANTHER" id="PTHR37984">
    <property type="entry name" value="PROTEIN CBG26694"/>
    <property type="match status" value="1"/>
</dbReference>
<dbReference type="InterPro" id="IPR012337">
    <property type="entry name" value="RNaseH-like_sf"/>
</dbReference>
<feature type="compositionally biased region" description="Acidic residues" evidence="1">
    <location>
        <begin position="630"/>
        <end position="642"/>
    </location>
</feature>
<reference evidence="3 4" key="1">
    <citation type="submission" date="2023-03" db="EMBL/GenBank/DDBJ databases">
        <title>Genome sequence of Lichtheimia ornata CBS 291.66.</title>
        <authorList>
            <person name="Mohabir J.T."/>
            <person name="Shea T.P."/>
            <person name="Kurbessoian T."/>
            <person name="Berby B."/>
            <person name="Fontaine J."/>
            <person name="Livny J."/>
            <person name="Gnirke A."/>
            <person name="Stajich J.E."/>
            <person name="Cuomo C.A."/>
        </authorList>
    </citation>
    <scope>NUCLEOTIDE SEQUENCE [LARGE SCALE GENOMIC DNA]</scope>
    <source>
        <strain evidence="3">CBS 291.66</strain>
    </source>
</reference>
<accession>A0AAD7USM9</accession>
<proteinExistence type="predicted"/>
<organism evidence="3 4">
    <name type="scientific">Lichtheimia ornata</name>
    <dbReference type="NCBI Taxonomy" id="688661"/>
    <lineage>
        <taxon>Eukaryota</taxon>
        <taxon>Fungi</taxon>
        <taxon>Fungi incertae sedis</taxon>
        <taxon>Mucoromycota</taxon>
        <taxon>Mucoromycotina</taxon>
        <taxon>Mucoromycetes</taxon>
        <taxon>Mucorales</taxon>
        <taxon>Lichtheimiaceae</taxon>
        <taxon>Lichtheimia</taxon>
    </lineage>
</organism>
<dbReference type="Gene3D" id="3.30.420.10">
    <property type="entry name" value="Ribonuclease H-like superfamily/Ribonuclease H"/>
    <property type="match status" value="1"/>
</dbReference>
<name>A0AAD7USM9_9FUNG</name>
<feature type="compositionally biased region" description="Acidic residues" evidence="1">
    <location>
        <begin position="587"/>
        <end position="596"/>
    </location>
</feature>
<dbReference type="PROSITE" id="PS50994">
    <property type="entry name" value="INTEGRASE"/>
    <property type="match status" value="1"/>
</dbReference>
<dbReference type="PANTHER" id="PTHR37984:SF5">
    <property type="entry name" value="PROTEIN NYNRIN-LIKE"/>
    <property type="match status" value="1"/>
</dbReference>
<evidence type="ECO:0000313" key="3">
    <source>
        <dbReference type="EMBL" id="KAJ8651989.1"/>
    </source>
</evidence>